<comment type="caution">
    <text evidence="1">The sequence shown here is derived from an EMBL/GenBank/DDBJ whole genome shotgun (WGS) entry which is preliminary data.</text>
</comment>
<organism evidence="1 2">
    <name type="scientific">Ilyomonas limi</name>
    <dbReference type="NCBI Taxonomy" id="2575867"/>
    <lineage>
        <taxon>Bacteria</taxon>
        <taxon>Pseudomonadati</taxon>
        <taxon>Bacteroidota</taxon>
        <taxon>Chitinophagia</taxon>
        <taxon>Chitinophagales</taxon>
        <taxon>Chitinophagaceae</taxon>
        <taxon>Ilyomonas</taxon>
    </lineage>
</organism>
<dbReference type="Proteomes" id="UP000305848">
    <property type="component" value="Unassembled WGS sequence"/>
</dbReference>
<evidence type="ECO:0000313" key="2">
    <source>
        <dbReference type="Proteomes" id="UP000305848"/>
    </source>
</evidence>
<evidence type="ECO:0000313" key="1">
    <source>
        <dbReference type="EMBL" id="TKK70364.1"/>
    </source>
</evidence>
<protein>
    <submittedName>
        <fullName evidence="1">Uncharacterized protein</fullName>
    </submittedName>
</protein>
<proteinExistence type="predicted"/>
<name>A0A4U3L7K1_9BACT</name>
<keyword evidence="2" id="KW-1185">Reference proteome</keyword>
<reference evidence="1 2" key="1">
    <citation type="submission" date="2019-05" db="EMBL/GenBank/DDBJ databases">
        <title>Panacibacter sp. strain 17mud1-8 Genome sequencing and assembly.</title>
        <authorList>
            <person name="Chhetri G."/>
        </authorList>
    </citation>
    <scope>NUCLEOTIDE SEQUENCE [LARGE SCALE GENOMIC DNA]</scope>
    <source>
        <strain evidence="1 2">17mud1-8</strain>
    </source>
</reference>
<dbReference type="RefSeq" id="WP_137260909.1">
    <property type="nucleotide sequence ID" value="NZ_SZQL01000003.1"/>
</dbReference>
<gene>
    <name evidence="1" type="ORF">FC093_06350</name>
</gene>
<dbReference type="AlphaFoldDB" id="A0A4U3L7K1"/>
<dbReference type="EMBL" id="SZQL01000003">
    <property type="protein sequence ID" value="TKK70364.1"/>
    <property type="molecule type" value="Genomic_DNA"/>
</dbReference>
<accession>A0A4U3L7K1</accession>
<sequence length="81" mass="9284">MVRINAYQYTLLNGSRRVSRFVTKSAITDPVHADDYVFDYTYNSDGFLTTKSLYINGSANANFSTLYSYTKLQINNKSNTY</sequence>